<evidence type="ECO:0000256" key="1">
    <source>
        <dbReference type="ARBA" id="ARBA00004651"/>
    </source>
</evidence>
<gene>
    <name evidence="9" type="ORF">JYK00_08070</name>
</gene>
<evidence type="ECO:0000313" key="10">
    <source>
        <dbReference type="Proteomes" id="UP000671862"/>
    </source>
</evidence>
<name>A0ABX7S9I9_9BACT</name>
<dbReference type="Proteomes" id="UP000671862">
    <property type="component" value="Chromosome"/>
</dbReference>
<keyword evidence="10" id="KW-1185">Reference proteome</keyword>
<keyword evidence="4" id="KW-1003">Cell membrane</keyword>
<dbReference type="PANTHER" id="PTHR36838:SF3">
    <property type="entry name" value="TRANSPORTER AUXIN EFFLUX CARRIER EC FAMILY"/>
    <property type="match status" value="1"/>
</dbReference>
<accession>A0ABX7S9I9</accession>
<evidence type="ECO:0000256" key="5">
    <source>
        <dbReference type="ARBA" id="ARBA00022692"/>
    </source>
</evidence>
<dbReference type="PANTHER" id="PTHR36838">
    <property type="entry name" value="AUXIN EFFLUX CARRIER FAMILY PROTEIN"/>
    <property type="match status" value="1"/>
</dbReference>
<keyword evidence="5 8" id="KW-0812">Transmembrane</keyword>
<evidence type="ECO:0000256" key="8">
    <source>
        <dbReference type="SAM" id="Phobius"/>
    </source>
</evidence>
<feature type="transmembrane region" description="Helical" evidence="8">
    <location>
        <begin position="113"/>
        <end position="134"/>
    </location>
</feature>
<keyword evidence="6 8" id="KW-1133">Transmembrane helix</keyword>
<dbReference type="InterPro" id="IPR004776">
    <property type="entry name" value="Mem_transp_PIN-like"/>
</dbReference>
<sequence>MISTFSAVLTPFLIILIGFIFGKIFPYDLKIVSKTALWLMATIVTFTFINDYTPTLSQLKDYGIGMIILFFISLLITYFSKEKDIFLVSSVYVNSGYLGYPVLYSLWGERAMAYGVIYSLMNILIGSLLLPIFIGKKVNFKNILKLPYFYTLIVAFILGHLGISYRSIPEPLLNSLLMLKDSAIPFLLLFVGLSLSRIKFSKGSMLTISLSSLLRLIIIPVFGLIFSQVYKMHGEFGKVFVLESAMPVAVNSVILMDALGGDTPSMSLSVAVTTLLSIITLPIWAFVLEQIF</sequence>
<organism evidence="9 10">
    <name type="scientific">Thermosipho ferrireducens</name>
    <dbReference type="NCBI Taxonomy" id="2571116"/>
    <lineage>
        <taxon>Bacteria</taxon>
        <taxon>Thermotogati</taxon>
        <taxon>Thermotogota</taxon>
        <taxon>Thermotogae</taxon>
        <taxon>Thermotogales</taxon>
        <taxon>Fervidobacteriaceae</taxon>
        <taxon>Thermosipho</taxon>
    </lineage>
</organism>
<proteinExistence type="inferred from homology"/>
<protein>
    <submittedName>
        <fullName evidence="9">AEC family transporter</fullName>
    </submittedName>
</protein>
<feature type="transmembrane region" description="Helical" evidence="8">
    <location>
        <begin position="146"/>
        <end position="163"/>
    </location>
</feature>
<evidence type="ECO:0000256" key="4">
    <source>
        <dbReference type="ARBA" id="ARBA00022475"/>
    </source>
</evidence>
<reference evidence="9 10" key="1">
    <citation type="submission" date="2021-03" db="EMBL/GenBank/DDBJ databases">
        <title>Thermosipho ferrireducens sp.nov., an anaerobic thermophilic iron-reducing bacterium isolated from a deep-sea hydrothermal sulfide deposits.</title>
        <authorList>
            <person name="Zeng X."/>
            <person name="Chen Y."/>
            <person name="Shao Z."/>
        </authorList>
    </citation>
    <scope>NUCLEOTIDE SEQUENCE [LARGE SCALE GENOMIC DNA]</scope>
    <source>
        <strain evidence="9 10">JL129W03</strain>
    </source>
</reference>
<feature type="transmembrane region" description="Helical" evidence="8">
    <location>
        <begin position="31"/>
        <end position="50"/>
    </location>
</feature>
<feature type="transmembrane region" description="Helical" evidence="8">
    <location>
        <begin position="62"/>
        <end position="79"/>
    </location>
</feature>
<comment type="subcellular location">
    <subcellularLocation>
        <location evidence="1">Cell membrane</location>
        <topology evidence="1">Multi-pass membrane protein</topology>
    </subcellularLocation>
</comment>
<dbReference type="InterPro" id="IPR038770">
    <property type="entry name" value="Na+/solute_symporter_sf"/>
</dbReference>
<feature type="transmembrane region" description="Helical" evidence="8">
    <location>
        <begin position="268"/>
        <end position="287"/>
    </location>
</feature>
<keyword evidence="7 8" id="KW-0472">Membrane</keyword>
<feature type="transmembrane region" description="Helical" evidence="8">
    <location>
        <begin position="212"/>
        <end position="230"/>
    </location>
</feature>
<keyword evidence="3" id="KW-0813">Transport</keyword>
<evidence type="ECO:0000256" key="7">
    <source>
        <dbReference type="ARBA" id="ARBA00023136"/>
    </source>
</evidence>
<evidence type="ECO:0000256" key="3">
    <source>
        <dbReference type="ARBA" id="ARBA00022448"/>
    </source>
</evidence>
<feature type="transmembrane region" description="Helical" evidence="8">
    <location>
        <begin position="183"/>
        <end position="200"/>
    </location>
</feature>
<dbReference type="Pfam" id="PF03547">
    <property type="entry name" value="Mem_trans"/>
    <property type="match status" value="1"/>
</dbReference>
<dbReference type="Gene3D" id="1.20.1530.20">
    <property type="match status" value="2"/>
</dbReference>
<feature type="transmembrane region" description="Helical" evidence="8">
    <location>
        <begin position="86"/>
        <end position="107"/>
    </location>
</feature>
<evidence type="ECO:0000256" key="6">
    <source>
        <dbReference type="ARBA" id="ARBA00022989"/>
    </source>
</evidence>
<comment type="similarity">
    <text evidence="2">Belongs to the auxin efflux carrier (TC 2.A.69) family.</text>
</comment>
<feature type="transmembrane region" description="Helical" evidence="8">
    <location>
        <begin position="6"/>
        <end position="24"/>
    </location>
</feature>
<evidence type="ECO:0000313" key="9">
    <source>
        <dbReference type="EMBL" id="QTA38954.1"/>
    </source>
</evidence>
<evidence type="ECO:0000256" key="2">
    <source>
        <dbReference type="ARBA" id="ARBA00010145"/>
    </source>
</evidence>
<dbReference type="EMBL" id="CP071446">
    <property type="protein sequence ID" value="QTA38954.1"/>
    <property type="molecule type" value="Genomic_DNA"/>
</dbReference>